<accession>A0A4Q7SAE4</accession>
<evidence type="ECO:0000256" key="7">
    <source>
        <dbReference type="ARBA" id="ARBA00022840"/>
    </source>
</evidence>
<evidence type="ECO:0000259" key="16">
    <source>
        <dbReference type="PROSITE" id="PS50893"/>
    </source>
</evidence>
<evidence type="ECO:0000256" key="5">
    <source>
        <dbReference type="ARBA" id="ARBA00022692"/>
    </source>
</evidence>
<feature type="transmembrane region" description="Helical" evidence="15">
    <location>
        <begin position="568"/>
        <end position="597"/>
    </location>
</feature>
<evidence type="ECO:0000256" key="11">
    <source>
        <dbReference type="ARBA" id="ARBA00023251"/>
    </source>
</evidence>
<dbReference type="InterPro" id="IPR017911">
    <property type="entry name" value="MacB-like_ATP-bd"/>
</dbReference>
<dbReference type="GO" id="GO:0046677">
    <property type="term" value="P:response to antibiotic"/>
    <property type="evidence" value="ECO:0007669"/>
    <property type="project" value="UniProtKB-KW"/>
</dbReference>
<dbReference type="CDD" id="cd03255">
    <property type="entry name" value="ABC_MJ0796_LolCDE_FtsE"/>
    <property type="match status" value="1"/>
</dbReference>
<dbReference type="PANTHER" id="PTHR30572">
    <property type="entry name" value="MEMBRANE COMPONENT OF TRANSPORTER-RELATED"/>
    <property type="match status" value="1"/>
</dbReference>
<dbReference type="InterPro" id="IPR003593">
    <property type="entry name" value="AAA+_ATPase"/>
</dbReference>
<evidence type="ECO:0000256" key="8">
    <source>
        <dbReference type="ARBA" id="ARBA00022967"/>
    </source>
</evidence>
<keyword evidence="18" id="KW-1185">Reference proteome</keyword>
<dbReference type="SMART" id="SM00382">
    <property type="entry name" value="AAA"/>
    <property type="match status" value="1"/>
</dbReference>
<dbReference type="Pfam" id="PF00005">
    <property type="entry name" value="ABC_tran"/>
    <property type="match status" value="1"/>
</dbReference>
<keyword evidence="6" id="KW-0547">Nucleotide-binding</keyword>
<dbReference type="InterPro" id="IPR003439">
    <property type="entry name" value="ABC_transporter-like_ATP-bd"/>
</dbReference>
<dbReference type="SUPFAM" id="SSF52540">
    <property type="entry name" value="P-loop containing nucleoside triphosphate hydrolases"/>
    <property type="match status" value="1"/>
</dbReference>
<dbReference type="Gene3D" id="3.40.50.300">
    <property type="entry name" value="P-loop containing nucleotide triphosphate hydrolases"/>
    <property type="match status" value="1"/>
</dbReference>
<sequence length="644" mass="68458">MACRACTGTAGKPPRCCRASTCASTRERVAIIGRSGSGKSTLLNILGCLDRPSAGAYRIAGQDASLLGPDALAALRREYFGFIFQRYDLLPHLSALDNAGMPALYAGMERAARDQRARALLERLGMGHRLDYRPAQLSGGQQQRVSIARALMNGGAVILADEPTGALDRASHHDVLAQLRALHREGHTIVIVTHDPEVAASADRIIEIQDGAIVADRRTGACPSARTSQPARLPEPPAAGGARRALPFATLRAGLGTAWHAMLTHRMRALLTMLGIVIGIASVIAVVGLGEGAKRRVVADFHAMGSHTMDIYPGAERGGEDPRALQSLREADLPVLAAQPYVDSLSPVTYGTPALRRGNRRLDVSTLGVGHAYARASNTRLAAGTWFSADDVARRAQVAVIDENLRTRLFGAHGDPLGEIVLVGQVPLRIVGVAVSRKSLLDGDDTLWIWLPYTTHMSRLAPQDYFQGIKLRLKPGGGAWQVADVERLLARRHGRKDFFVTTNDSFIRSIEGTANALTLMVSAIAVVSLVVGGVGVMNIMLVSVSERTREIGIRMAVGARPSDIRQQFLIEAVLICLVGGVLGVVMAWAIGIVFGWLQDAIAMYLSPLAVLGACATAAATGIGFGFVPARNASKLDPVAALARG</sequence>
<evidence type="ECO:0000313" key="17">
    <source>
        <dbReference type="EMBL" id="RZT42382.1"/>
    </source>
</evidence>
<name>A0A4Q7SAE4_9BURK</name>
<evidence type="ECO:0000256" key="15">
    <source>
        <dbReference type="SAM" id="Phobius"/>
    </source>
</evidence>
<dbReference type="GO" id="GO:0005524">
    <property type="term" value="F:ATP binding"/>
    <property type="evidence" value="ECO:0007669"/>
    <property type="project" value="UniProtKB-KW"/>
</dbReference>
<keyword evidence="8" id="KW-1278">Translocase</keyword>
<evidence type="ECO:0000256" key="3">
    <source>
        <dbReference type="ARBA" id="ARBA00022475"/>
    </source>
</evidence>
<dbReference type="Pfam" id="PF12704">
    <property type="entry name" value="MacB_PCD"/>
    <property type="match status" value="1"/>
</dbReference>
<dbReference type="InterPro" id="IPR003838">
    <property type="entry name" value="ABC3_permease_C"/>
</dbReference>
<keyword evidence="2" id="KW-0813">Transport</keyword>
<evidence type="ECO:0000256" key="12">
    <source>
        <dbReference type="ARBA" id="ARBA00038388"/>
    </source>
</evidence>
<dbReference type="PROSITE" id="PS00211">
    <property type="entry name" value="ABC_TRANSPORTER_1"/>
    <property type="match status" value="1"/>
</dbReference>
<evidence type="ECO:0000256" key="2">
    <source>
        <dbReference type="ARBA" id="ARBA00022448"/>
    </source>
</evidence>
<dbReference type="InterPro" id="IPR017871">
    <property type="entry name" value="ABC_transporter-like_CS"/>
</dbReference>
<keyword evidence="7 17" id="KW-0067">ATP-binding</keyword>
<dbReference type="InterPro" id="IPR050250">
    <property type="entry name" value="Macrolide_Exporter_MacB"/>
</dbReference>
<organism evidence="17 18">
    <name type="scientific">Cupriavidus agavae</name>
    <dbReference type="NCBI Taxonomy" id="1001822"/>
    <lineage>
        <taxon>Bacteria</taxon>
        <taxon>Pseudomonadati</taxon>
        <taxon>Pseudomonadota</taxon>
        <taxon>Betaproteobacteria</taxon>
        <taxon>Burkholderiales</taxon>
        <taxon>Burkholderiaceae</taxon>
        <taxon>Cupriavidus</taxon>
    </lineage>
</organism>
<evidence type="ECO:0000256" key="13">
    <source>
        <dbReference type="ARBA" id="ARBA00041199"/>
    </source>
</evidence>
<feature type="domain" description="ABC transporter" evidence="16">
    <location>
        <begin position="1"/>
        <end position="235"/>
    </location>
</feature>
<gene>
    <name evidence="17" type="ORF">EV147_1413</name>
</gene>
<keyword evidence="4" id="KW-0997">Cell inner membrane</keyword>
<keyword evidence="11" id="KW-0046">Antibiotic resistance</keyword>
<evidence type="ECO:0000256" key="10">
    <source>
        <dbReference type="ARBA" id="ARBA00023136"/>
    </source>
</evidence>
<dbReference type="InterPro" id="IPR025857">
    <property type="entry name" value="MacB_PCD"/>
</dbReference>
<dbReference type="InterPro" id="IPR027417">
    <property type="entry name" value="P-loop_NTPase"/>
</dbReference>
<dbReference type="Proteomes" id="UP000291078">
    <property type="component" value="Unassembled WGS sequence"/>
</dbReference>
<evidence type="ECO:0000256" key="9">
    <source>
        <dbReference type="ARBA" id="ARBA00022989"/>
    </source>
</evidence>
<feature type="transmembrane region" description="Helical" evidence="15">
    <location>
        <begin position="269"/>
        <end position="290"/>
    </location>
</feature>
<keyword evidence="5 15" id="KW-0812">Transmembrane</keyword>
<comment type="similarity">
    <text evidence="12">Belongs to the ABC transporter superfamily. Macrolide exporter (TC 3.A.1.122) family.</text>
</comment>
<keyword evidence="10 15" id="KW-0472">Membrane</keyword>
<comment type="subcellular location">
    <subcellularLocation>
        <location evidence="1">Cell inner membrane</location>
        <topology evidence="1">Multi-pass membrane protein</topology>
    </subcellularLocation>
</comment>
<keyword evidence="3" id="KW-1003">Cell membrane</keyword>
<dbReference type="Pfam" id="PF02687">
    <property type="entry name" value="FtsX"/>
    <property type="match status" value="1"/>
</dbReference>
<evidence type="ECO:0000256" key="1">
    <source>
        <dbReference type="ARBA" id="ARBA00004429"/>
    </source>
</evidence>
<dbReference type="EMBL" id="SGXM01000001">
    <property type="protein sequence ID" value="RZT42382.1"/>
    <property type="molecule type" value="Genomic_DNA"/>
</dbReference>
<feature type="transmembrane region" description="Helical" evidence="15">
    <location>
        <begin position="603"/>
        <end position="627"/>
    </location>
</feature>
<dbReference type="PANTHER" id="PTHR30572:SF14">
    <property type="entry name" value="MACROLIDE EXPORT ATP-BINDING_PERMEASE PROTEIN MACB"/>
    <property type="match status" value="1"/>
</dbReference>
<reference evidence="17 18" key="1">
    <citation type="journal article" date="2015" name="Stand. Genomic Sci.">
        <title>Genomic Encyclopedia of Bacterial and Archaeal Type Strains, Phase III: the genomes of soil and plant-associated and newly described type strains.</title>
        <authorList>
            <person name="Whitman W.B."/>
            <person name="Woyke T."/>
            <person name="Klenk H.P."/>
            <person name="Zhou Y."/>
            <person name="Lilburn T.G."/>
            <person name="Beck B.J."/>
            <person name="De Vos P."/>
            <person name="Vandamme P."/>
            <person name="Eisen J.A."/>
            <person name="Garrity G."/>
            <person name="Hugenholtz P."/>
            <person name="Kyrpides N.C."/>
        </authorList>
    </citation>
    <scope>NUCLEOTIDE SEQUENCE [LARGE SCALE GENOMIC DNA]</scope>
    <source>
        <strain evidence="17 18">ASC-9842</strain>
    </source>
</reference>
<dbReference type="GO" id="GO:0016887">
    <property type="term" value="F:ATP hydrolysis activity"/>
    <property type="evidence" value="ECO:0007669"/>
    <property type="project" value="InterPro"/>
</dbReference>
<dbReference type="AlphaFoldDB" id="A0A4Q7SAE4"/>
<feature type="transmembrane region" description="Helical" evidence="15">
    <location>
        <begin position="517"/>
        <end position="544"/>
    </location>
</feature>
<evidence type="ECO:0000256" key="6">
    <source>
        <dbReference type="ARBA" id="ARBA00022741"/>
    </source>
</evidence>
<evidence type="ECO:0000313" key="18">
    <source>
        <dbReference type="Proteomes" id="UP000291078"/>
    </source>
</evidence>
<proteinExistence type="inferred from homology"/>
<feature type="region of interest" description="Disordered" evidence="14">
    <location>
        <begin position="222"/>
        <end position="241"/>
    </location>
</feature>
<dbReference type="PROSITE" id="PS50893">
    <property type="entry name" value="ABC_TRANSPORTER_2"/>
    <property type="match status" value="1"/>
</dbReference>
<dbReference type="GO" id="GO:0005886">
    <property type="term" value="C:plasma membrane"/>
    <property type="evidence" value="ECO:0007669"/>
    <property type="project" value="UniProtKB-SubCell"/>
</dbReference>
<comment type="caution">
    <text evidence="17">The sequence shown here is derived from an EMBL/GenBank/DDBJ whole genome shotgun (WGS) entry which is preliminary data.</text>
</comment>
<evidence type="ECO:0000256" key="4">
    <source>
        <dbReference type="ARBA" id="ARBA00022519"/>
    </source>
</evidence>
<evidence type="ECO:0000256" key="14">
    <source>
        <dbReference type="SAM" id="MobiDB-lite"/>
    </source>
</evidence>
<keyword evidence="9 15" id="KW-1133">Transmembrane helix</keyword>
<dbReference type="GO" id="GO:0022857">
    <property type="term" value="F:transmembrane transporter activity"/>
    <property type="evidence" value="ECO:0007669"/>
    <property type="project" value="TreeGrafter"/>
</dbReference>
<protein>
    <recommendedName>
        <fullName evidence="13">Pyoverdine export ATP-binding/permease protein PvdT</fullName>
    </recommendedName>
</protein>